<dbReference type="EMBL" id="QEOB01000012">
    <property type="protein sequence ID" value="PVX80068.1"/>
    <property type="molecule type" value="Genomic_DNA"/>
</dbReference>
<name>A0ABX5KLT4_9BURK</name>
<evidence type="ECO:0000313" key="3">
    <source>
        <dbReference type="Proteomes" id="UP000245712"/>
    </source>
</evidence>
<accession>A0ABX5KLT4</accession>
<proteinExistence type="predicted"/>
<feature type="region of interest" description="Disordered" evidence="1">
    <location>
        <begin position="56"/>
        <end position="75"/>
    </location>
</feature>
<evidence type="ECO:0000256" key="1">
    <source>
        <dbReference type="SAM" id="MobiDB-lite"/>
    </source>
</evidence>
<sequence>MLAGYRLRNDFMRQSQASGRVGEPDDRILRRTVGENESPEPRIVSPMKEAILEGFETPTQSPGNVGIGRVPAVEV</sequence>
<protein>
    <submittedName>
        <fullName evidence="2">Uncharacterized protein</fullName>
    </submittedName>
</protein>
<gene>
    <name evidence="2" type="ORF">C7402_112255</name>
</gene>
<comment type="caution">
    <text evidence="2">The sequence shown here is derived from an EMBL/GenBank/DDBJ whole genome shotgun (WGS) entry which is preliminary data.</text>
</comment>
<dbReference type="Proteomes" id="UP000245712">
    <property type="component" value="Unassembled WGS sequence"/>
</dbReference>
<evidence type="ECO:0000313" key="2">
    <source>
        <dbReference type="EMBL" id="PVX80068.1"/>
    </source>
</evidence>
<organism evidence="2 3">
    <name type="scientific">Paraburkholderia unamae</name>
    <dbReference type="NCBI Taxonomy" id="219649"/>
    <lineage>
        <taxon>Bacteria</taxon>
        <taxon>Pseudomonadati</taxon>
        <taxon>Pseudomonadota</taxon>
        <taxon>Betaproteobacteria</taxon>
        <taxon>Burkholderiales</taxon>
        <taxon>Burkholderiaceae</taxon>
        <taxon>Paraburkholderia</taxon>
    </lineage>
</organism>
<keyword evidence="3" id="KW-1185">Reference proteome</keyword>
<reference evidence="2 3" key="1">
    <citation type="submission" date="2018-05" db="EMBL/GenBank/DDBJ databases">
        <title>Genomic Encyclopedia of Type Strains, Phase IV (KMG-V): Genome sequencing to study the core and pangenomes of soil and plant-associated prokaryotes.</title>
        <authorList>
            <person name="Whitman W."/>
        </authorList>
    </citation>
    <scope>NUCLEOTIDE SEQUENCE [LARGE SCALE GENOMIC DNA]</scope>
    <source>
        <strain evidence="2 3">SCZa-39</strain>
    </source>
</reference>